<gene>
    <name evidence="5" type="ORF">DEBURN_LOCUS4246</name>
</gene>
<dbReference type="PANTHER" id="PTHR44858">
    <property type="entry name" value="TETRATRICOPEPTIDE REPEAT PROTEIN 6"/>
    <property type="match status" value="1"/>
</dbReference>
<keyword evidence="2 3" id="KW-0802">TPR repeat</keyword>
<dbReference type="InterPro" id="IPR011990">
    <property type="entry name" value="TPR-like_helical_dom_sf"/>
</dbReference>
<dbReference type="Pfam" id="PF13432">
    <property type="entry name" value="TPR_16"/>
    <property type="match status" value="1"/>
</dbReference>
<reference evidence="5" key="1">
    <citation type="submission" date="2021-06" db="EMBL/GenBank/DDBJ databases">
        <authorList>
            <person name="Kallberg Y."/>
            <person name="Tangrot J."/>
            <person name="Rosling A."/>
        </authorList>
    </citation>
    <scope>NUCLEOTIDE SEQUENCE</scope>
    <source>
        <strain evidence="5">AZ414A</strain>
    </source>
</reference>
<feature type="repeat" description="TPR" evidence="3">
    <location>
        <begin position="408"/>
        <end position="441"/>
    </location>
</feature>
<dbReference type="PROSITE" id="PS50005">
    <property type="entry name" value="TPR"/>
    <property type="match status" value="4"/>
</dbReference>
<dbReference type="InterPro" id="IPR019734">
    <property type="entry name" value="TPR_rpt"/>
</dbReference>
<feature type="compositionally biased region" description="Low complexity" evidence="4">
    <location>
        <begin position="37"/>
        <end position="48"/>
    </location>
</feature>
<evidence type="ECO:0000256" key="4">
    <source>
        <dbReference type="SAM" id="MobiDB-lite"/>
    </source>
</evidence>
<dbReference type="InterPro" id="IPR050498">
    <property type="entry name" value="Ycf3"/>
</dbReference>
<dbReference type="SUPFAM" id="SSF48452">
    <property type="entry name" value="TPR-like"/>
    <property type="match status" value="2"/>
</dbReference>
<organism evidence="5 6">
    <name type="scientific">Diversispora eburnea</name>
    <dbReference type="NCBI Taxonomy" id="1213867"/>
    <lineage>
        <taxon>Eukaryota</taxon>
        <taxon>Fungi</taxon>
        <taxon>Fungi incertae sedis</taxon>
        <taxon>Mucoromycota</taxon>
        <taxon>Glomeromycotina</taxon>
        <taxon>Glomeromycetes</taxon>
        <taxon>Diversisporales</taxon>
        <taxon>Diversisporaceae</taxon>
        <taxon>Diversispora</taxon>
    </lineage>
</organism>
<evidence type="ECO:0000256" key="2">
    <source>
        <dbReference type="ARBA" id="ARBA00022803"/>
    </source>
</evidence>
<dbReference type="PANTHER" id="PTHR44858:SF1">
    <property type="entry name" value="UDP-N-ACETYLGLUCOSAMINE--PEPTIDE N-ACETYLGLUCOSAMINYLTRANSFERASE SPINDLY-RELATED"/>
    <property type="match status" value="1"/>
</dbReference>
<feature type="region of interest" description="Disordered" evidence="4">
    <location>
        <begin position="1"/>
        <end position="93"/>
    </location>
</feature>
<feature type="repeat" description="TPR" evidence="3">
    <location>
        <begin position="374"/>
        <end position="407"/>
    </location>
</feature>
<comment type="caution">
    <text evidence="5">The sequence shown here is derived from an EMBL/GenBank/DDBJ whole genome shotgun (WGS) entry which is preliminary data.</text>
</comment>
<dbReference type="Pfam" id="PF13181">
    <property type="entry name" value="TPR_8"/>
    <property type="match status" value="2"/>
</dbReference>
<evidence type="ECO:0000313" key="5">
    <source>
        <dbReference type="EMBL" id="CAG8492383.1"/>
    </source>
</evidence>
<accession>A0A9N8WPM2</accession>
<feature type="compositionally biased region" description="Basic and acidic residues" evidence="4">
    <location>
        <begin position="49"/>
        <end position="86"/>
    </location>
</feature>
<name>A0A9N8WPM2_9GLOM</name>
<dbReference type="AlphaFoldDB" id="A0A9N8WPM2"/>
<sequence>MSSTFCDVTPESSILNRTRPNHNAETSPIERRYTSYNGLNSNGKNQNNHFREDNRREDNRREDNRREDNRRENNRRENNRREDNHSRSKLSFLKFPKSINPTNAKALRALKAKDYTQALKYLNELVHDYPDSYNVRCDRSEAHFHLGKLEFARRDAASAMSRKPEKSRAYYIRGFVYERAEMFPEALNDLNSGLTRSPNDPNAFEALKICAKLYYQNGDLDQTIDKLNEALKFEQRMKLNKAKVLKLRGIMFKGLGRFKEAREDFTKALEIKEKASTYRYRSQIHVVLKNLEAALYDLNYALRLDNDDKEAAALKNKVLSQLKKFNEALMGLNKTLESNPYDISALSERVYTLKNDYNKAILNLERSISIEPHASALRYRGISNSKLGNYQNSINDFNQVLIMKPSNSNVYYDRGETYYKLLNYSKSLEDLNKSLEYDENINSHKLRAKIYEQLKEYEKSRNDLDHLK</sequence>
<dbReference type="OrthoDB" id="1926212at2759"/>
<keyword evidence="6" id="KW-1185">Reference proteome</keyword>
<feature type="repeat" description="TPR" evidence="3">
    <location>
        <begin position="242"/>
        <end position="275"/>
    </location>
</feature>
<protein>
    <submittedName>
        <fullName evidence="5">1618_t:CDS:1</fullName>
    </submittedName>
</protein>
<dbReference type="Gene3D" id="1.25.40.10">
    <property type="entry name" value="Tetratricopeptide repeat domain"/>
    <property type="match status" value="4"/>
</dbReference>
<feature type="compositionally biased region" description="Polar residues" evidence="4">
    <location>
        <begin position="1"/>
        <end position="26"/>
    </location>
</feature>
<proteinExistence type="predicted"/>
<evidence type="ECO:0000256" key="3">
    <source>
        <dbReference type="PROSITE-ProRule" id="PRU00339"/>
    </source>
</evidence>
<feature type="repeat" description="TPR" evidence="3">
    <location>
        <begin position="167"/>
        <end position="200"/>
    </location>
</feature>
<dbReference type="SMART" id="SM00028">
    <property type="entry name" value="TPR"/>
    <property type="match status" value="8"/>
</dbReference>
<dbReference type="EMBL" id="CAJVPK010000311">
    <property type="protein sequence ID" value="CAG8492383.1"/>
    <property type="molecule type" value="Genomic_DNA"/>
</dbReference>
<dbReference type="Proteomes" id="UP000789706">
    <property type="component" value="Unassembled WGS sequence"/>
</dbReference>
<evidence type="ECO:0000256" key="1">
    <source>
        <dbReference type="ARBA" id="ARBA00022737"/>
    </source>
</evidence>
<evidence type="ECO:0000313" key="6">
    <source>
        <dbReference type="Proteomes" id="UP000789706"/>
    </source>
</evidence>
<keyword evidence="1" id="KW-0677">Repeat</keyword>